<feature type="domain" description="Histidine kinase" evidence="10">
    <location>
        <begin position="501"/>
        <end position="716"/>
    </location>
</feature>
<dbReference type="SUPFAM" id="SSF158472">
    <property type="entry name" value="HAMP domain-like"/>
    <property type="match status" value="1"/>
</dbReference>
<evidence type="ECO:0000256" key="6">
    <source>
        <dbReference type="ARBA" id="ARBA00022777"/>
    </source>
</evidence>
<evidence type="ECO:0000256" key="7">
    <source>
        <dbReference type="ARBA" id="ARBA00022840"/>
    </source>
</evidence>
<dbReference type="PANTHER" id="PTHR43065">
    <property type="entry name" value="SENSOR HISTIDINE KINASE"/>
    <property type="match status" value="1"/>
</dbReference>
<dbReference type="SMART" id="SM00387">
    <property type="entry name" value="HATPase_c"/>
    <property type="match status" value="1"/>
</dbReference>
<dbReference type="InterPro" id="IPR036097">
    <property type="entry name" value="HisK_dim/P_sf"/>
</dbReference>
<keyword evidence="5" id="KW-0547">Nucleotide-binding</keyword>
<dbReference type="GO" id="GO:0005524">
    <property type="term" value="F:ATP binding"/>
    <property type="evidence" value="ECO:0007669"/>
    <property type="project" value="UniProtKB-KW"/>
</dbReference>
<dbReference type="PROSITE" id="PS50109">
    <property type="entry name" value="HIS_KIN"/>
    <property type="match status" value="1"/>
</dbReference>
<protein>
    <recommendedName>
        <fullName evidence="2">histidine kinase</fullName>
        <ecNumber evidence="2">2.7.13.3</ecNumber>
    </recommendedName>
</protein>
<keyword evidence="3" id="KW-0597">Phosphoprotein</keyword>
<sequence length="730" mass="80659">MISRLLGPGFTLLLSAFLLIASVLLSRAAGNDELFGDFYSALILLNVIGISLLALMSAFQIWRLIGQFRARVLGSRLTLRFVGTFAVLALIPLAVVYYFAVQFLSRGIDSWFDVQIEQALDDALLLGRSSLESIKLDVVDQLRDDADKIQRAESNFEVFQLLDELRQANDFEEMSLHSMSGEILASSSRDSISLIPDVPDERVIRQLRQGKVYSEIEPIAGGGLQLRVAIRMAGRQVGEIGRVLQILNPLPLRYSRLAESVESASAEYEKLQYLRRPLTFSFVLTLSLVTLMTLLIALLIAIYLARRLVAPLRDLAEGTQAVAQGDYGKQLPVTSGDELGVLVSSFNRMTQEISSAQTAVRNSQFEAEKQSAYLETVLAHLSSGVMSFDGARQLRTHNAAAERILHTLLGTFVESSIAEMIKALPTVEPLLNMIDQGISDDVSEWQKEISINSPLGQQTLVCSGTKLSGAETESGCVVVFDDATTLIKAQRDAAWGEVARRLAHEIKNPLTPIQLSAERIRRRYLDKVEKDDREILDRATRTITQQVESMKSMVNAFSDYAQPVISRPKRLDINTLIRDITELHIAHLTRIRFLFDLADDLPLVMTDPAGIRQVLNNLIINASDALGDKGGELKLRTRIDPVKDNLLVLELQDNGPGFPAELLDRIFEPYVTTKTSGSGLGLPISRRIIEENSGTMRAANLPKGGAVVIIQLPVTPSQGTSIDERQGKRE</sequence>
<evidence type="ECO:0000313" key="12">
    <source>
        <dbReference type="EMBL" id="CUS51390.1"/>
    </source>
</evidence>
<evidence type="ECO:0000256" key="1">
    <source>
        <dbReference type="ARBA" id="ARBA00000085"/>
    </source>
</evidence>
<reference evidence="12" key="1">
    <citation type="submission" date="2015-10" db="EMBL/GenBank/DDBJ databases">
        <authorList>
            <person name="Gilbert D.G."/>
        </authorList>
    </citation>
    <scope>NUCLEOTIDE SEQUENCE</scope>
</reference>
<dbReference type="InterPro" id="IPR005467">
    <property type="entry name" value="His_kinase_dom"/>
</dbReference>
<proteinExistence type="predicted"/>
<dbReference type="InterPro" id="IPR004358">
    <property type="entry name" value="Sig_transdc_His_kin-like_C"/>
</dbReference>
<dbReference type="CDD" id="cd06225">
    <property type="entry name" value="HAMP"/>
    <property type="match status" value="1"/>
</dbReference>
<dbReference type="InterPro" id="IPR003660">
    <property type="entry name" value="HAMP_dom"/>
</dbReference>
<dbReference type="CDD" id="cd00082">
    <property type="entry name" value="HisKA"/>
    <property type="match status" value="1"/>
</dbReference>
<feature type="domain" description="HAMP" evidence="11">
    <location>
        <begin position="306"/>
        <end position="358"/>
    </location>
</feature>
<feature type="transmembrane region" description="Helical" evidence="9">
    <location>
        <begin position="38"/>
        <end position="65"/>
    </location>
</feature>
<dbReference type="SUPFAM" id="SSF55874">
    <property type="entry name" value="ATPase domain of HSP90 chaperone/DNA topoisomerase II/histidine kinase"/>
    <property type="match status" value="1"/>
</dbReference>
<dbReference type="Pfam" id="PF00512">
    <property type="entry name" value="HisKA"/>
    <property type="match status" value="1"/>
</dbReference>
<dbReference type="SMART" id="SM00304">
    <property type="entry name" value="HAMP"/>
    <property type="match status" value="1"/>
</dbReference>
<evidence type="ECO:0000256" key="8">
    <source>
        <dbReference type="ARBA" id="ARBA00023012"/>
    </source>
</evidence>
<evidence type="ECO:0000256" key="5">
    <source>
        <dbReference type="ARBA" id="ARBA00022741"/>
    </source>
</evidence>
<dbReference type="Gene3D" id="3.30.450.20">
    <property type="entry name" value="PAS domain"/>
    <property type="match status" value="1"/>
</dbReference>
<gene>
    <name evidence="12" type="ORF">MGWOODY_XGa1037</name>
</gene>
<dbReference type="PIRSF" id="PIRSF037532">
    <property type="entry name" value="STHK_NtrY"/>
    <property type="match status" value="1"/>
</dbReference>
<accession>A0A170PR15</accession>
<dbReference type="PRINTS" id="PR00344">
    <property type="entry name" value="BCTRLSENSOR"/>
</dbReference>
<evidence type="ECO:0000256" key="3">
    <source>
        <dbReference type="ARBA" id="ARBA00022553"/>
    </source>
</evidence>
<dbReference type="EC" id="2.7.13.3" evidence="2"/>
<evidence type="ECO:0000256" key="4">
    <source>
        <dbReference type="ARBA" id="ARBA00022679"/>
    </source>
</evidence>
<feature type="transmembrane region" description="Helical" evidence="9">
    <location>
        <begin position="280"/>
        <end position="305"/>
    </location>
</feature>
<dbReference type="GO" id="GO:0000155">
    <property type="term" value="F:phosphorelay sensor kinase activity"/>
    <property type="evidence" value="ECO:0007669"/>
    <property type="project" value="InterPro"/>
</dbReference>
<keyword evidence="7" id="KW-0067">ATP-binding</keyword>
<evidence type="ECO:0000256" key="2">
    <source>
        <dbReference type="ARBA" id="ARBA00012438"/>
    </source>
</evidence>
<dbReference type="InterPro" id="IPR003661">
    <property type="entry name" value="HisK_dim/P_dom"/>
</dbReference>
<evidence type="ECO:0000259" key="10">
    <source>
        <dbReference type="PROSITE" id="PS50109"/>
    </source>
</evidence>
<dbReference type="InterPro" id="IPR017232">
    <property type="entry name" value="NtrY"/>
</dbReference>
<keyword evidence="9" id="KW-0812">Transmembrane</keyword>
<dbReference type="Gene3D" id="1.10.287.130">
    <property type="match status" value="1"/>
</dbReference>
<evidence type="ECO:0000256" key="9">
    <source>
        <dbReference type="SAM" id="Phobius"/>
    </source>
</evidence>
<feature type="transmembrane region" description="Helical" evidence="9">
    <location>
        <begin position="77"/>
        <end position="100"/>
    </location>
</feature>
<keyword evidence="6" id="KW-0418">Kinase</keyword>
<keyword evidence="8" id="KW-0902">Two-component regulatory system</keyword>
<dbReference type="SUPFAM" id="SSF47384">
    <property type="entry name" value="Homodimeric domain of signal transducing histidine kinase"/>
    <property type="match status" value="1"/>
</dbReference>
<keyword evidence="9" id="KW-0472">Membrane</keyword>
<keyword evidence="9" id="KW-1133">Transmembrane helix</keyword>
<dbReference type="EMBL" id="CZRL01000063">
    <property type="protein sequence ID" value="CUS51390.1"/>
    <property type="molecule type" value="Genomic_DNA"/>
</dbReference>
<dbReference type="InterPro" id="IPR003594">
    <property type="entry name" value="HATPase_dom"/>
</dbReference>
<dbReference type="Gene3D" id="6.10.340.10">
    <property type="match status" value="1"/>
</dbReference>
<dbReference type="GO" id="GO:0016020">
    <property type="term" value="C:membrane"/>
    <property type="evidence" value="ECO:0007669"/>
    <property type="project" value="InterPro"/>
</dbReference>
<dbReference type="Gene3D" id="3.30.565.10">
    <property type="entry name" value="Histidine kinase-like ATPase, C-terminal domain"/>
    <property type="match status" value="1"/>
</dbReference>
<name>A0A170PR15_9ZZZZ</name>
<dbReference type="PANTHER" id="PTHR43065:SF10">
    <property type="entry name" value="PEROXIDE STRESS-ACTIVATED HISTIDINE KINASE MAK3"/>
    <property type="match status" value="1"/>
</dbReference>
<dbReference type="AlphaFoldDB" id="A0A170PR15"/>
<keyword evidence="4 12" id="KW-0808">Transferase</keyword>
<evidence type="ECO:0000259" key="11">
    <source>
        <dbReference type="PROSITE" id="PS50885"/>
    </source>
</evidence>
<dbReference type="Pfam" id="PF00672">
    <property type="entry name" value="HAMP"/>
    <property type="match status" value="1"/>
</dbReference>
<dbReference type="PROSITE" id="PS50885">
    <property type="entry name" value="HAMP"/>
    <property type="match status" value="1"/>
</dbReference>
<comment type="catalytic activity">
    <reaction evidence="1">
        <text>ATP + protein L-histidine = ADP + protein N-phospho-L-histidine.</text>
        <dbReference type="EC" id="2.7.13.3"/>
    </reaction>
</comment>
<dbReference type="InterPro" id="IPR036890">
    <property type="entry name" value="HATPase_C_sf"/>
</dbReference>
<dbReference type="SMART" id="SM00388">
    <property type="entry name" value="HisKA"/>
    <property type="match status" value="1"/>
</dbReference>
<organism evidence="12">
    <name type="scientific">hydrothermal vent metagenome</name>
    <dbReference type="NCBI Taxonomy" id="652676"/>
    <lineage>
        <taxon>unclassified sequences</taxon>
        <taxon>metagenomes</taxon>
        <taxon>ecological metagenomes</taxon>
    </lineage>
</organism>
<dbReference type="Pfam" id="PF02518">
    <property type="entry name" value="HATPase_c"/>
    <property type="match status" value="1"/>
</dbReference>